<dbReference type="STRING" id="156889.Mmc1_1160"/>
<dbReference type="PROSITE" id="PS00105">
    <property type="entry name" value="AA_TRANSFER_CLASS_1"/>
    <property type="match status" value="1"/>
</dbReference>
<dbReference type="GO" id="GO:0006520">
    <property type="term" value="P:amino acid metabolic process"/>
    <property type="evidence" value="ECO:0007669"/>
    <property type="project" value="InterPro"/>
</dbReference>
<evidence type="ECO:0000313" key="9">
    <source>
        <dbReference type="Proteomes" id="UP000002586"/>
    </source>
</evidence>
<sequence length="412" mass="46710">MQISQTVQNAHQALSIFINQMIYDLKHLGEDVTVLSLGESFFEMEMDDFSQLDLEKINHYSDSQGIPALRKKLAHYYQSRYRVTVNPDQELIISVGAKSLIYMAMLATLEPGDDVLIWEPAWLSYPEQAKLVHAKPRFIPYDLPVEQLDTLFTDKTRMVVLCNPNNPSGRVYNRAELQRIHTTCAQAGAWLLVDEVYSDFVLDEPFVSLGELVPDFNHLIIINSLSKNLGISGWRIGYAIGPEPLIAALLRINQHVITCTGTPLLHYCNHYFDKLVNRALPQVEAVMHRRKRIKGMLQELGLDEMAGSATFYHFVHLGDYPGNAFAFAAQLLLDHHISVVPGYAYGENVDRFIRISIGWESEERIWLALQSIKNVITGPAPDPRQLRQRLLALPSVLSNVGFKEVVDEGLQR</sequence>
<dbReference type="PANTHER" id="PTHR46383:SF1">
    <property type="entry name" value="ASPARTATE AMINOTRANSFERASE"/>
    <property type="match status" value="1"/>
</dbReference>
<keyword evidence="9" id="KW-1185">Reference proteome</keyword>
<dbReference type="InterPro" id="IPR015422">
    <property type="entry name" value="PyrdxlP-dep_Trfase_small"/>
</dbReference>
<evidence type="ECO:0000259" key="7">
    <source>
        <dbReference type="Pfam" id="PF00155"/>
    </source>
</evidence>
<evidence type="ECO:0000313" key="8">
    <source>
        <dbReference type="EMBL" id="ABK43671.1"/>
    </source>
</evidence>
<reference evidence="9" key="1">
    <citation type="journal article" date="2009" name="Appl. Environ. Microbiol.">
        <title>Complete genome sequence of the chemolithoautotrophic marine magnetotactic coccus strain MC-1.</title>
        <authorList>
            <person name="Schubbe S."/>
            <person name="Williams T.J."/>
            <person name="Xie G."/>
            <person name="Kiss H.E."/>
            <person name="Brettin T.S."/>
            <person name="Martinez D."/>
            <person name="Ross C.A."/>
            <person name="Schuler D."/>
            <person name="Cox B.L."/>
            <person name="Nealson K.H."/>
            <person name="Bazylinski D.A."/>
        </authorList>
    </citation>
    <scope>NUCLEOTIDE SEQUENCE [LARGE SCALE GENOMIC DNA]</scope>
    <source>
        <strain evidence="9">ATCC BAA-1437 / JCM 17883 / MC-1</strain>
    </source>
</reference>
<comment type="cofactor">
    <cofactor evidence="1 6">
        <name>pyridoxal 5'-phosphate</name>
        <dbReference type="ChEBI" id="CHEBI:597326"/>
    </cofactor>
</comment>
<proteinExistence type="inferred from homology"/>
<dbReference type="EC" id="2.6.1.-" evidence="6"/>
<keyword evidence="4 6" id="KW-0808">Transferase</keyword>
<evidence type="ECO:0000256" key="2">
    <source>
        <dbReference type="ARBA" id="ARBA00007441"/>
    </source>
</evidence>
<dbReference type="KEGG" id="mgm:Mmc1_1160"/>
<gene>
    <name evidence="8" type="ordered locus">Mmc1_1160</name>
</gene>
<dbReference type="GO" id="GO:0030170">
    <property type="term" value="F:pyridoxal phosphate binding"/>
    <property type="evidence" value="ECO:0007669"/>
    <property type="project" value="InterPro"/>
</dbReference>
<evidence type="ECO:0000256" key="5">
    <source>
        <dbReference type="ARBA" id="ARBA00022898"/>
    </source>
</evidence>
<reference evidence="8 9" key="2">
    <citation type="journal article" date="2012" name="Int. J. Syst. Evol. Microbiol.">
        <title>Magnetococcus marinus gen. nov., sp. nov., a marine, magnetotactic bacterium that represents a novel lineage (Magnetococcaceae fam. nov.; Magnetococcales ord. nov.) at the base of the Alphaproteobacteria.</title>
        <authorList>
            <person name="Bazylinski D.A."/>
            <person name="Williams T.J."/>
            <person name="Lefevre C.T."/>
            <person name="Berg R.J."/>
            <person name="Zhang C.L."/>
            <person name="Bowser S.S."/>
            <person name="Dean A.J."/>
            <person name="Beveridge T.J."/>
        </authorList>
    </citation>
    <scope>NUCLEOTIDE SEQUENCE [LARGE SCALE GENOMIC DNA]</scope>
    <source>
        <strain evidence="9">ATCC BAA-1437 / JCM 17883 / MC-1</strain>
    </source>
</reference>
<name>A0L6S8_MAGMM</name>
<dbReference type="PANTHER" id="PTHR46383">
    <property type="entry name" value="ASPARTATE AMINOTRANSFERASE"/>
    <property type="match status" value="1"/>
</dbReference>
<dbReference type="SUPFAM" id="SSF53383">
    <property type="entry name" value="PLP-dependent transferases"/>
    <property type="match status" value="1"/>
</dbReference>
<dbReference type="InterPro" id="IPR004838">
    <property type="entry name" value="NHTrfase_class1_PyrdxlP-BS"/>
</dbReference>
<dbReference type="CDD" id="cd00609">
    <property type="entry name" value="AAT_like"/>
    <property type="match status" value="1"/>
</dbReference>
<dbReference type="OrthoDB" id="9804407at2"/>
<dbReference type="HOGENOM" id="CLU_017584_4_3_5"/>
<dbReference type="AlphaFoldDB" id="A0L6S8"/>
<dbReference type="Gene3D" id="3.40.640.10">
    <property type="entry name" value="Type I PLP-dependent aspartate aminotransferase-like (Major domain)"/>
    <property type="match status" value="1"/>
</dbReference>
<dbReference type="InterPro" id="IPR015424">
    <property type="entry name" value="PyrdxlP-dep_Trfase"/>
</dbReference>
<dbReference type="Proteomes" id="UP000002586">
    <property type="component" value="Chromosome"/>
</dbReference>
<dbReference type="Gene3D" id="3.90.1150.10">
    <property type="entry name" value="Aspartate Aminotransferase, domain 1"/>
    <property type="match status" value="1"/>
</dbReference>
<organism evidence="8 9">
    <name type="scientific">Magnetococcus marinus (strain ATCC BAA-1437 / JCM 17883 / MC-1)</name>
    <dbReference type="NCBI Taxonomy" id="156889"/>
    <lineage>
        <taxon>Bacteria</taxon>
        <taxon>Pseudomonadati</taxon>
        <taxon>Pseudomonadota</taxon>
        <taxon>Magnetococcia</taxon>
        <taxon>Magnetococcales</taxon>
        <taxon>Magnetococcaceae</taxon>
        <taxon>Magnetococcus</taxon>
    </lineage>
</organism>
<dbReference type="InterPro" id="IPR050596">
    <property type="entry name" value="AspAT/PAT-like"/>
</dbReference>
<comment type="similarity">
    <text evidence="2 6">Belongs to the class-I pyridoxal-phosphate-dependent aminotransferase family.</text>
</comment>
<keyword evidence="3 6" id="KW-0032">Aminotransferase</keyword>
<feature type="domain" description="Aminotransferase class I/classII large" evidence="7">
    <location>
        <begin position="51"/>
        <end position="362"/>
    </location>
</feature>
<dbReference type="InterPro" id="IPR004839">
    <property type="entry name" value="Aminotransferase_I/II_large"/>
</dbReference>
<dbReference type="eggNOG" id="COG0436">
    <property type="taxonomic scope" value="Bacteria"/>
</dbReference>
<accession>A0L6S8</accession>
<dbReference type="RefSeq" id="WP_011712826.1">
    <property type="nucleotide sequence ID" value="NC_008576.1"/>
</dbReference>
<protein>
    <recommendedName>
        <fullName evidence="6">Aminotransferase</fullName>
        <ecNumber evidence="6">2.6.1.-</ecNumber>
    </recommendedName>
</protein>
<evidence type="ECO:0000256" key="4">
    <source>
        <dbReference type="ARBA" id="ARBA00022679"/>
    </source>
</evidence>
<dbReference type="GO" id="GO:0004069">
    <property type="term" value="F:L-aspartate:2-oxoglutarate aminotransferase activity"/>
    <property type="evidence" value="ECO:0007669"/>
    <property type="project" value="UniProtKB-EC"/>
</dbReference>
<dbReference type="InterPro" id="IPR015421">
    <property type="entry name" value="PyrdxlP-dep_Trfase_major"/>
</dbReference>
<evidence type="ECO:0000256" key="6">
    <source>
        <dbReference type="RuleBase" id="RU000481"/>
    </source>
</evidence>
<evidence type="ECO:0000256" key="3">
    <source>
        <dbReference type="ARBA" id="ARBA00022576"/>
    </source>
</evidence>
<dbReference type="EMBL" id="CP000471">
    <property type="protein sequence ID" value="ABK43671.1"/>
    <property type="molecule type" value="Genomic_DNA"/>
</dbReference>
<keyword evidence="5" id="KW-0663">Pyridoxal phosphate</keyword>
<dbReference type="Pfam" id="PF00155">
    <property type="entry name" value="Aminotran_1_2"/>
    <property type="match status" value="1"/>
</dbReference>
<evidence type="ECO:0000256" key="1">
    <source>
        <dbReference type="ARBA" id="ARBA00001933"/>
    </source>
</evidence>